<dbReference type="EMBL" id="JBFMIA010000003">
    <property type="protein sequence ID" value="MEW9501412.1"/>
    <property type="molecule type" value="Genomic_DNA"/>
</dbReference>
<feature type="binding site" evidence="3">
    <location>
        <position position="162"/>
    </location>
    <ligand>
        <name>ATP</name>
        <dbReference type="ChEBI" id="CHEBI:30616"/>
    </ligand>
</feature>
<evidence type="ECO:0000313" key="4">
    <source>
        <dbReference type="EMBL" id="MEW9501412.1"/>
    </source>
</evidence>
<comment type="caution">
    <text evidence="3">Lacks conserved residue(s) required for the propagation of feature annotation.</text>
</comment>
<dbReference type="Pfam" id="PF05636">
    <property type="entry name" value="HIGH_NTase1"/>
    <property type="match status" value="1"/>
</dbReference>
<keyword evidence="3" id="KW-0820">tRNA-binding</keyword>
<dbReference type="HAMAP" id="MF_01539">
    <property type="entry name" value="TmcAL"/>
    <property type="match status" value="1"/>
</dbReference>
<dbReference type="NCBIfam" id="NF010191">
    <property type="entry name" value="PRK13670.1"/>
    <property type="match status" value="1"/>
</dbReference>
<keyword evidence="3" id="KW-0963">Cytoplasm</keyword>
<dbReference type="EC" id="6.3.4.-" evidence="3"/>
<protein>
    <recommendedName>
        <fullName evidence="3">tRNA(Met) cytidine acetate ligase</fullName>
        <ecNumber evidence="3">6.3.4.-</ecNumber>
    </recommendedName>
</protein>
<keyword evidence="2 3" id="KW-0819">tRNA processing</keyword>
<name>A0ABV3Q234_9BACL</name>
<evidence type="ECO:0000313" key="5">
    <source>
        <dbReference type="Proteomes" id="UP001556040"/>
    </source>
</evidence>
<evidence type="ECO:0000256" key="1">
    <source>
        <dbReference type="ARBA" id="ARBA00022598"/>
    </source>
</evidence>
<feature type="binding site" evidence="3">
    <location>
        <position position="187"/>
    </location>
    <ligand>
        <name>ATP</name>
        <dbReference type="ChEBI" id="CHEBI:30616"/>
    </ligand>
</feature>
<accession>A0ABV3Q234</accession>
<feature type="binding site" evidence="3">
    <location>
        <position position="101"/>
    </location>
    <ligand>
        <name>ATP</name>
        <dbReference type="ChEBI" id="CHEBI:30616"/>
    </ligand>
</feature>
<comment type="caution">
    <text evidence="4">The sequence shown here is derived from an EMBL/GenBank/DDBJ whole genome shotgun (WGS) entry which is preliminary data.</text>
</comment>
<comment type="subcellular location">
    <subcellularLocation>
        <location evidence="3">Cytoplasm</location>
    </subcellularLocation>
</comment>
<proteinExistence type="inferred from homology"/>
<dbReference type="SUPFAM" id="SSF52374">
    <property type="entry name" value="Nucleotidylyl transferase"/>
    <property type="match status" value="1"/>
</dbReference>
<dbReference type="Proteomes" id="UP001556040">
    <property type="component" value="Unassembled WGS sequence"/>
</dbReference>
<evidence type="ECO:0000256" key="3">
    <source>
        <dbReference type="HAMAP-Rule" id="MF_01539"/>
    </source>
</evidence>
<keyword evidence="3" id="KW-0067">ATP-binding</keyword>
<gene>
    <name evidence="3" type="primary">tmcAL</name>
    <name evidence="4" type="ORF">AB1471_06305</name>
</gene>
<comment type="catalytic activity">
    <reaction evidence="3">
        <text>cytidine(34) in elongator tRNA(Met) + acetate + ATP = N(4)-acetylcytidine(34) in elongator tRNA(Met) + AMP + diphosphate</text>
        <dbReference type="Rhea" id="RHEA:58144"/>
        <dbReference type="Rhea" id="RHEA-COMP:10693"/>
        <dbReference type="Rhea" id="RHEA-COMP:10694"/>
        <dbReference type="ChEBI" id="CHEBI:30089"/>
        <dbReference type="ChEBI" id="CHEBI:30616"/>
        <dbReference type="ChEBI" id="CHEBI:33019"/>
        <dbReference type="ChEBI" id="CHEBI:74900"/>
        <dbReference type="ChEBI" id="CHEBI:82748"/>
        <dbReference type="ChEBI" id="CHEBI:456215"/>
    </reaction>
</comment>
<reference evidence="4 5" key="1">
    <citation type="journal article" date="1979" name="Int. J. Syst. Evol. Microbiol.">
        <title>Bacillus globisporus subsp. marinus subsp. nov.</title>
        <authorList>
            <person name="Liu H."/>
        </authorList>
    </citation>
    <scope>NUCLEOTIDE SEQUENCE [LARGE SCALE GENOMIC DNA]</scope>
    <source>
        <strain evidence="4 5">DSM 1297</strain>
    </source>
</reference>
<organism evidence="4 5">
    <name type="scientific">Jeotgalibacillus marinus</name>
    <dbReference type="NCBI Taxonomy" id="86667"/>
    <lineage>
        <taxon>Bacteria</taxon>
        <taxon>Bacillati</taxon>
        <taxon>Bacillota</taxon>
        <taxon>Bacilli</taxon>
        <taxon>Bacillales</taxon>
        <taxon>Caryophanaceae</taxon>
        <taxon>Jeotgalibacillus</taxon>
    </lineage>
</organism>
<feature type="binding site" evidence="3">
    <location>
        <begin position="7"/>
        <end position="20"/>
    </location>
    <ligand>
        <name>ATP</name>
        <dbReference type="ChEBI" id="CHEBI:30616"/>
    </ligand>
</feature>
<dbReference type="Gene3D" id="3.40.50.620">
    <property type="entry name" value="HUPs"/>
    <property type="match status" value="1"/>
</dbReference>
<keyword evidence="3" id="KW-0694">RNA-binding</keyword>
<dbReference type="InterPro" id="IPR014729">
    <property type="entry name" value="Rossmann-like_a/b/a_fold"/>
</dbReference>
<sequence length="402" mass="45900">MKATGIVVEYNPFHNGHLLHATESRKITGNDVLIAVMSGPFLQRGEPALVSKWERTRMALSAGVDVVIELPYAFATQHASNFALGAVTLLDAIGCEALCFGSEDGKEDTFIERIHWKNNNQDALDSQIKEFMKKGYSYPSSVAKSYEHLTTGLQALDLSQPNNMLGLQYVEAIKKQARTIKPYTILRKSSGYHEATLHTGKISSATSIRKAIFDGSLEKIKEHVPTSTYLQLQQYINTYHQFHQWENYWQLLQHLLITHSPLELREIYEIEEGIEYRLIEHARTSTSFHSFMKKVKTKRYTWTRIQRMLIHVLTHTKKEEIIDNPTPTYLRLLGMTQRGRAYLNAQKKNFSLPLISKVGRTEDPLLSTDLRAGFVYAMGIQNTSLQQQLMQADYTNPPIILP</sequence>
<keyword evidence="3" id="KW-0547">Nucleotide-binding</keyword>
<dbReference type="PANTHER" id="PTHR37825:SF1">
    <property type="entry name" value="TRNA(MET) CYTIDINE ACETATE LIGASE"/>
    <property type="match status" value="1"/>
</dbReference>
<evidence type="ECO:0000256" key="2">
    <source>
        <dbReference type="ARBA" id="ARBA00022694"/>
    </source>
</evidence>
<comment type="function">
    <text evidence="3">Catalyzes the formation of N(4)-acetylcytidine (ac(4)C) at the wobble position of elongator tRNA(Met), using acetate and ATP as substrates. First activates an acetate ion to form acetyladenylate (Ac-AMP) and then transfers the acetyl group to tRNA to form ac(4)C34.</text>
</comment>
<dbReference type="InterPro" id="IPR008513">
    <property type="entry name" value="tRNA(Met)_cyd_acetate_ligase"/>
</dbReference>
<dbReference type="PANTHER" id="PTHR37825">
    <property type="entry name" value="TRNA(MET) CYTIDINE ACETATE LIGASE"/>
    <property type="match status" value="1"/>
</dbReference>
<dbReference type="RefSeq" id="WP_367778885.1">
    <property type="nucleotide sequence ID" value="NZ_JBFMIA010000003.1"/>
</dbReference>
<comment type="similarity">
    <text evidence="3">Belongs to the TmcAL family.</text>
</comment>
<keyword evidence="5" id="KW-1185">Reference proteome</keyword>
<keyword evidence="1 3" id="KW-0436">Ligase</keyword>